<feature type="region of interest" description="Disordered" evidence="1">
    <location>
        <begin position="1006"/>
        <end position="1045"/>
    </location>
</feature>
<gene>
    <name evidence="2" type="ORF">BDZ94DRAFT_1357550</name>
</gene>
<dbReference type="Proteomes" id="UP000807353">
    <property type="component" value="Unassembled WGS sequence"/>
</dbReference>
<accession>A0A9P6CQG4</accession>
<dbReference type="EMBL" id="MU150231">
    <property type="protein sequence ID" value="KAF9468999.1"/>
    <property type="molecule type" value="Genomic_DNA"/>
</dbReference>
<dbReference type="OrthoDB" id="2246127at2759"/>
<reference evidence="2" key="1">
    <citation type="submission" date="2020-11" db="EMBL/GenBank/DDBJ databases">
        <authorList>
            <consortium name="DOE Joint Genome Institute"/>
            <person name="Ahrendt S."/>
            <person name="Riley R."/>
            <person name="Andreopoulos W."/>
            <person name="Labutti K."/>
            <person name="Pangilinan J."/>
            <person name="Ruiz-Duenas F.J."/>
            <person name="Barrasa J.M."/>
            <person name="Sanchez-Garcia M."/>
            <person name="Camarero S."/>
            <person name="Miyauchi S."/>
            <person name="Serrano A."/>
            <person name="Linde D."/>
            <person name="Babiker R."/>
            <person name="Drula E."/>
            <person name="Ayuso-Fernandez I."/>
            <person name="Pacheco R."/>
            <person name="Padilla G."/>
            <person name="Ferreira P."/>
            <person name="Barriuso J."/>
            <person name="Kellner H."/>
            <person name="Castanera R."/>
            <person name="Alfaro M."/>
            <person name="Ramirez L."/>
            <person name="Pisabarro A.G."/>
            <person name="Kuo A."/>
            <person name="Tritt A."/>
            <person name="Lipzen A."/>
            <person name="He G."/>
            <person name="Yan M."/>
            <person name="Ng V."/>
            <person name="Cullen D."/>
            <person name="Martin F."/>
            <person name="Rosso M.-N."/>
            <person name="Henrissat B."/>
            <person name="Hibbett D."/>
            <person name="Martinez A.T."/>
            <person name="Grigoriev I.V."/>
        </authorList>
    </citation>
    <scope>NUCLEOTIDE SEQUENCE</scope>
    <source>
        <strain evidence="2">CBS 247.69</strain>
    </source>
</reference>
<dbReference type="PANTHER" id="PTHR31912">
    <property type="entry name" value="IP13529P"/>
    <property type="match status" value="1"/>
</dbReference>
<dbReference type="PANTHER" id="PTHR31912:SF34">
    <property type="entry name" value="NOTOCHORD-RELATED PROTEIN"/>
    <property type="match status" value="1"/>
</dbReference>
<dbReference type="AlphaFoldDB" id="A0A9P6CQG4"/>
<organism evidence="2 3">
    <name type="scientific">Collybia nuda</name>
    <dbReference type="NCBI Taxonomy" id="64659"/>
    <lineage>
        <taxon>Eukaryota</taxon>
        <taxon>Fungi</taxon>
        <taxon>Dikarya</taxon>
        <taxon>Basidiomycota</taxon>
        <taxon>Agaricomycotina</taxon>
        <taxon>Agaricomycetes</taxon>
        <taxon>Agaricomycetidae</taxon>
        <taxon>Agaricales</taxon>
        <taxon>Tricholomatineae</taxon>
        <taxon>Clitocybaceae</taxon>
        <taxon>Collybia</taxon>
    </lineage>
</organism>
<protein>
    <submittedName>
        <fullName evidence="2">Uncharacterized protein</fullName>
    </submittedName>
</protein>
<evidence type="ECO:0000256" key="1">
    <source>
        <dbReference type="SAM" id="MobiDB-lite"/>
    </source>
</evidence>
<comment type="caution">
    <text evidence="2">The sequence shown here is derived from an EMBL/GenBank/DDBJ whole genome shotgun (WGS) entry which is preliminary data.</text>
</comment>
<evidence type="ECO:0000313" key="2">
    <source>
        <dbReference type="EMBL" id="KAF9468999.1"/>
    </source>
</evidence>
<feature type="region of interest" description="Disordered" evidence="1">
    <location>
        <begin position="441"/>
        <end position="460"/>
    </location>
</feature>
<sequence>MKRASRGAHLVSKKHTDAVAGASLVAAVQPIPEIQPPTVIHPAKLTIADIFALSDEDDPSPFNDNGHRIMDNILIDDEDRFYDSDRHEVNFSAGIAAGPITANRSELVQTIEALDHFEHTIFGESENFDAQSDSTIPNIVTAMQVMECGTPEVPTFTALRKKQAELTHEVNIETLPHTTSLGNEFYMNHPAALLALDWANPLVREFIQVYPEVTDKVSEMRHAAKWIDELCELSDGRFIIPVKWVIINKQECAQAYEVAHDSVGGIFHVQTQEVITIPTTHLQWNMLDLIHSGHSIKFSATSPAWLAKIKNPIRETAQGRPVFVMRIIPWSDDVSGNVSKQWNAHMNIYIANANLPHRKVSQEYFVRFCSTSPHASSSEQFDVLSEDFASGVWHHAYDCLLEEDILFGIRPHVLPADNPQQAESTSNAGVNSNLWCRYDKSGGTSEERETDAGYQALFKPGVPRTPEETVGVIKSQILAACLGVQDAIDVIQTATGVKDKTAQFWMEKLIIKARELQKERIRDSATQDPRLKDKKLKGDDRKSLKVCIKEEIQRELFAWVLTQPPDRYKQLTELRARDHYNILLGISGLDPHKDSPCEILHTILLGEDKYLWHDTTKAWDKAKGDLFATRLQASSIDGLSIAPLRAPYLIKYKNSLIGKHYKALQQLTIFHIDESLCSKYLFDLWKAQGELGALLWYPEIKDMAAYLENLQICVENVLDIWGLIDPARIQVKYKLHVLTHIIEDVRRFGPAVLFSTEIFECWNAIFRLCSVLSNHLAPSHDIAVTLADMERFKHQVSGGWWTDKAGNHVQAGKNIRGFLSGNKELQRRLGWVDTALFKSVSRDVCKDGSWVFFKSPASNSIQTGCIFKIVIPATSTSEHSSAIVIIKTFIMSDVADPRLNMPVLLCADKLLLVSPAILFIFNSQHDCRGAGCKVVEEAQPVMQGRNVTKLKQAAVIHAEDTRYFLNMHALHNANLIRDTIPPHLSKPKHYFTDRQAKHIQFAEKVRVSGPEKRAQTVAKAKATRERKKGKKNTTAEESSGGEAPL</sequence>
<evidence type="ECO:0000313" key="3">
    <source>
        <dbReference type="Proteomes" id="UP000807353"/>
    </source>
</evidence>
<proteinExistence type="predicted"/>
<name>A0A9P6CQG4_9AGAR</name>
<keyword evidence="3" id="KW-1185">Reference proteome</keyword>
<feature type="compositionally biased region" description="Basic and acidic residues" evidence="1">
    <location>
        <begin position="441"/>
        <end position="451"/>
    </location>
</feature>